<feature type="region of interest" description="Disordered" evidence="1">
    <location>
        <begin position="1124"/>
        <end position="1143"/>
    </location>
</feature>
<reference evidence="2" key="2">
    <citation type="journal article" date="2023" name="Infect Dis Poverty">
        <title>Chromosome-scale genome of the human blood fluke Schistosoma mekongi and its implications for public health.</title>
        <authorList>
            <person name="Zhou M."/>
            <person name="Xu L."/>
            <person name="Xu D."/>
            <person name="Chen W."/>
            <person name="Khan J."/>
            <person name="Hu Y."/>
            <person name="Huang H."/>
            <person name="Wei H."/>
            <person name="Zhang Y."/>
            <person name="Chusongsang P."/>
            <person name="Tanasarnprasert K."/>
            <person name="Hu X."/>
            <person name="Limpanont Y."/>
            <person name="Lv Z."/>
        </authorList>
    </citation>
    <scope>NUCLEOTIDE SEQUENCE</scope>
    <source>
        <strain evidence="2">LV_2022a</strain>
    </source>
</reference>
<feature type="compositionally biased region" description="Low complexity" evidence="1">
    <location>
        <begin position="2062"/>
        <end position="2071"/>
    </location>
</feature>
<feature type="compositionally biased region" description="Polar residues" evidence="1">
    <location>
        <begin position="992"/>
        <end position="1003"/>
    </location>
</feature>
<name>A0AAE1Z8S6_SCHME</name>
<feature type="compositionally biased region" description="Polar residues" evidence="1">
    <location>
        <begin position="961"/>
        <end position="985"/>
    </location>
</feature>
<feature type="compositionally biased region" description="Acidic residues" evidence="1">
    <location>
        <begin position="865"/>
        <end position="882"/>
    </location>
</feature>
<protein>
    <recommendedName>
        <fullName evidence="4">Protein unc-79</fullName>
    </recommendedName>
</protein>
<comment type="caution">
    <text evidence="2">The sequence shown here is derived from an EMBL/GenBank/DDBJ whole genome shotgun (WGS) entry which is preliminary data.</text>
</comment>
<dbReference type="PANTHER" id="PTHR21696:SF2">
    <property type="entry name" value="PROTEIN UNC-79 HOMOLOG"/>
    <property type="match status" value="1"/>
</dbReference>
<dbReference type="InterPro" id="IPR024855">
    <property type="entry name" value="UNC79"/>
</dbReference>
<dbReference type="Pfam" id="PF14776">
    <property type="entry name" value="UNC-79"/>
    <property type="match status" value="2"/>
</dbReference>
<accession>A0AAE1Z8S6</accession>
<feature type="region of interest" description="Disordered" evidence="1">
    <location>
        <begin position="846"/>
        <end position="927"/>
    </location>
</feature>
<evidence type="ECO:0000256" key="1">
    <source>
        <dbReference type="SAM" id="MobiDB-lite"/>
    </source>
</evidence>
<feature type="compositionally biased region" description="Basic and acidic residues" evidence="1">
    <location>
        <begin position="2341"/>
        <end position="2352"/>
    </location>
</feature>
<proteinExistence type="predicted"/>
<feature type="region of interest" description="Disordered" evidence="1">
    <location>
        <begin position="2123"/>
        <end position="2151"/>
    </location>
</feature>
<keyword evidence="3" id="KW-1185">Reference proteome</keyword>
<feature type="compositionally biased region" description="Low complexity" evidence="1">
    <location>
        <begin position="2086"/>
        <end position="2095"/>
    </location>
</feature>
<dbReference type="PANTHER" id="PTHR21696">
    <property type="entry name" value="PROTEIN UNC-79 HOMOLOG"/>
    <property type="match status" value="1"/>
</dbReference>
<reference evidence="2" key="1">
    <citation type="submission" date="2022-04" db="EMBL/GenBank/DDBJ databases">
        <authorList>
            <person name="Xu L."/>
            <person name="Lv Z."/>
        </authorList>
    </citation>
    <scope>NUCLEOTIDE SEQUENCE</scope>
    <source>
        <strain evidence="2">LV_2022a</strain>
    </source>
</reference>
<feature type="compositionally biased region" description="Polar residues" evidence="1">
    <location>
        <begin position="846"/>
        <end position="859"/>
    </location>
</feature>
<feature type="region of interest" description="Disordered" evidence="1">
    <location>
        <begin position="1891"/>
        <end position="1924"/>
    </location>
</feature>
<sequence length="3705" mass="406351">MSDRNGTKLKALNDICFKLVNNASNLPSSNDVTSLLKFFQNSLHNILKDIQTLSVERFMNRTNDQEWRSKYLPKFDYGTLYLCVLTISEHIQKLTNQSAVCEHLLRTVQCLIFCLDYDCLEGVPLAITWMLLYFPSNMQSGVMDLLCSVAIPLIYNMPDDQESYAIDCIPSILTLVFQHAEKVEYHVWVLESFMSKKKDLYKDLLMISAYGPTEARLPAVCLFFHYWPENYPTAFHGNQVLQPIHYAWEAWKPITCCRNDCPNKTGKALAMKMTVNPKVSIQQSGKPPPLYVCLDCADALNRLDFDQFVDILLPTKQISLTCESKTCRSKNNSASITCWSTSCTYLTGNRAIRLCELCHTMRHIYSDINQSSTDSNKKLTDKNLLQDTSDTTTFTTNFEVTNTTGLNNSICQENCHSMTHVYQSSLPDVWDMSIDAQPCMVQAIISLTSETMPRWRQVLLGGVETGDESTNRAVAGLACPGPTAPGGPTSSNEMVMLGLTGGSVITSNLSGNPVNSTNTVQVCGSTIGQTGFSDFGTGPVTGTINRNQTASCAASGGITGINSFMNSTGTETGAITLLGRYRDEDHRVLAIYGAFLVGEKCRPRERINLELLTRITAGIFNWFLDTIYTAEDELGDLLERIKSEYILKWIQEVHRLHPEAIYAVLLPHPLKYARVGSCWDAISDHLSRVKHGLSRIGSLIPYDIITFETWDFVMPYWLESIRTEVPRADYPELEILLKKIFDATAGPFPFLPQKVYHFASERFVNTPVSVQDQALSWLEILTIVEVPIPMKELLTMFAAGVASLFLELLLPPTDETDDEYLTDQDEYDDSLDQNTVSEVDWLNENGISSENVAHNTTGENRLPDGDESDIFPDDSKGDDDETVDRNPVPLDNRLSLDENNYIEEGDEDDDDDDPTLDETKNLLSGNLDEKNTLKSLASNIQRKSDKQYRTKHVPITESNIRLTTSSSLTPESNLESQKLLSSSNAKTDENLQNKSTVQQNIIDKTSKPHQLFSDYEIKDTHDSTDDQLVKKHGSQISQYRVTACLTQMLDIAYRQLKILDPIGHSGYTQETPQLLLWLLGDMLELYWGNVAETADQATSPGLRNLYCLGLETCILPKSKTKLSNTSKPPISTNSALTTDADNNDNQVNMNKQIEGTSECIDCLDMLTWFNYARLICQYLAPVRPTPKVTVDFTVNELKSVVDFAEYTDWKDSDNNEASGIKSSDPTTNLAEVTEKLPSSEDLCSVPPVLRLIYLLTRFIKVGSRRYIEPGNVNDMSEGLFRDNTTSATTTDERPVSPPSPSSTNQITIELKAFRDPVVLQCILECLAYLFHTGDALRQILTKAEKDEQKLSNTSFSSSTSVSANVITSGGVNTSGVTNIVSSTTIGTFGVNSLIGLTGNKLTSQVASQDLSTKGQLIQTTKTLTSRNCTATPRAQKNFVYYLIHSHLIPSFWSLLKSELSYLASWTVPLILHCLSFPGGFNVFWKLVERDFAHHDWRIRFDAVEKVSVLLRELDYSILASGFSGSAGNKLNHLLSGGSMASSGAMNLFSRLTGVTNMGRSKSNTGRKNLPNYHATKQPGGGTNAELINKSSNNRHPLIQSAIAHAFCCLIGSLDDPNSMLAQYTSVQLASLHNISLACAIQCLEFQFDTVIADRCLILQRMHQLSCSLPNRQIFTWDFFVNRSSLLAIQAQLGNTPGRVDIDSVTDLSGSHRASEHFQNQFERAAFAIHRTSGIKSISLNSHAYSLRFSPHSGGSFGQTQESQLQTNQYSLLSNSSLPAHIQEEYKYEYDGQKQPLTQIGSDSTMLDGVQRSHFRFGHGARRSRPSISSVCGLLTGGLQSSEFVDSNNKFLSSIQQALDLDGNERDTLHQWVRLLLKFMSTVQLDLKMDESGTGGVSNADSGNGGVGSGIGSNISGSSSGRHNIANKSRDELKDRKALSKAQRHLAFLLGYTDGSFDIPPHKMRNSTVFHAFLAHVAGVLDRNFSMGCCILHQTLVVLQFCPSPQRYATDTQPPTFTLRLLEPQIRLHWLQTLLVILYKYEYNTPGGNLVGNTNISSGISYSSSAVTSHTSNPTPNSATGGGGTFTGNTSSNSSSRIYKRSSECEPQLQVDNVIGSSPTIISSAGINRSNPGGGNVGSNSGSGSGGAGVGGGNITNTSGSYQFTPSNFLGSGGGNTSILSPPSNPVGGTRGMIEYLIQIVLNTLDSHVHVCRARPNEELVAPFNSQLRLREASNVSADINTILETVTLPATPIQEEYDDEDTVIMPGVTINLLPSNGKSNSDLDAANQQQLTSLDETADNIIYMTKKTNEEQVGAYQNDKQSENEANIFDDVGDDDDDGDDGGRRDRSKRNSFDLLSGSSLSDKHVGNKKDITSKSVVSMNKHIHKGQHLSTDTLTSHKVNLNDQKNEAKPTTTSIDPCTLTQNEQLIISPLLMDSELSTVPEITESTKGQTCEEQIKKESTDCKSPKRVTLKFSKRGSTTNFQDEKKCKPIGTDSAGHTKRIQQLDSLSDSVHQVNRNKHSNNQLIKSNVSTVSNSFHPLEDGDDTISHNNASVRDSSNVKSLVVDRSRSFAEGLCSFEGTKLDKKLENAKKHSYIHSCSTSVASTTVNTSLNTTSTNVQSHTSSANTPPNLTAAAMTMALTTERCPWCQCILEQYDENTIGLGILCLATFVHREPSLAAPYLRDMLLITARLANAYFYSWQPELAHVISPGNVASIAHQFLRCTMYNLAPNGLFTQLFQTHITDDNFFRTIISVLVDFEDHMSIFQPIVLLMESLNKQKSINLDTLPILLENLANYLEHLPNLTDDSKLNHFIASGWTDIIGPLDLFLRKLTTVTPIPNNLATTVRIMTYVLRSPVASNFKTLSDTFSNMLRVIVVNVHFRLTSVIELCSLSNRVLKDRSKAQLSRTIVDMFYQFIKFRACIPDENLIKLLQFILMDAGGTIEPNQVVEGITTLFNPQTYHLFPTGVAELMRPHLPDCLIFISDIHTMHKIKQSQKSVVQLNSVGYGLSSFMTPGSNSCGVGNHDSSILASGGGATSGNIGASLFGGGFSSSGISNSGPAATGANSNVGVGATIPSLHEDVLGAHLKSGIAQYVSLELSRSNSGSDLDVLPLLAPGLLGDIKTMRNNKNTGTGLPTRSKVVTTVPTLNTTSIGLPTKDSNLLSETGHTGNIEQASTQVKLNKTSSSFVKQNENHADPAIIVITQPGVSSPSDCKFSETDHTYLKTTITTQMSLPKRQEVTSPKLLSSTLSIPSPVISHDQAPSTYTGSSNNNISNSSATICTSNLPLINPVSPSISATSQATSSSNVANPRHPNYAHVMLPSTFSHTVNAEAPILQYLPWLKSTPPSSQLGPKDFLIMVERIRTLSWLLLGATMNMALTREATGLSCRPIPLNLVVSVADLVKALLSGFPDQQKQSVTVMSSLYHVFLLCQVWTIYCETIASFSPVNSNQHKAAMATAFDFWIRIMPTIIRLLSISEDFVIVSGRLLTVIEELIECQSSLVSKLFTLWMPLLHGRHRQLPGNMLKRLQKCIEWEPPEPYNRLLLLLSLPDPLSNSRLLSPGSTAGHHENLSIPINGASTMISSSSHEKALVHSTSSSLPGWTESSLLACQGNALMGCNLISKSLKECLTEGVNFTGNAQCIGHALAPSAPFANDGTADGVGLGAGAMGSDLLTSRLVAWLKKHIFVLGRNEDQHSTATHIFVH</sequence>
<gene>
    <name evidence="2" type="ORF">MN116_007035</name>
</gene>
<feature type="region of interest" description="Disordered" evidence="1">
    <location>
        <begin position="1277"/>
        <end position="1303"/>
    </location>
</feature>
<evidence type="ECO:0000313" key="3">
    <source>
        <dbReference type="Proteomes" id="UP001292079"/>
    </source>
</evidence>
<dbReference type="Proteomes" id="UP001292079">
    <property type="component" value="Unassembled WGS sequence"/>
</dbReference>
<feature type="region of interest" description="Disordered" evidence="1">
    <location>
        <begin position="2062"/>
        <end position="2101"/>
    </location>
</feature>
<feature type="compositionally biased region" description="Gly residues" evidence="1">
    <location>
        <begin position="2131"/>
        <end position="2151"/>
    </location>
</feature>
<organism evidence="2 3">
    <name type="scientific">Schistosoma mekongi</name>
    <name type="common">Parasitic worm</name>
    <dbReference type="NCBI Taxonomy" id="38744"/>
    <lineage>
        <taxon>Eukaryota</taxon>
        <taxon>Metazoa</taxon>
        <taxon>Spiralia</taxon>
        <taxon>Lophotrochozoa</taxon>
        <taxon>Platyhelminthes</taxon>
        <taxon>Trematoda</taxon>
        <taxon>Digenea</taxon>
        <taxon>Strigeidida</taxon>
        <taxon>Schistosomatoidea</taxon>
        <taxon>Schistosomatidae</taxon>
        <taxon>Schistosoma</taxon>
    </lineage>
</organism>
<dbReference type="EMBL" id="JALJAT010000005">
    <property type="protein sequence ID" value="KAK4469488.1"/>
    <property type="molecule type" value="Genomic_DNA"/>
</dbReference>
<feature type="compositionally biased region" description="Acidic residues" evidence="1">
    <location>
        <begin position="2331"/>
        <end position="2340"/>
    </location>
</feature>
<evidence type="ECO:0008006" key="4">
    <source>
        <dbReference type="Google" id="ProtNLM"/>
    </source>
</evidence>
<feature type="region of interest" description="Disordered" evidence="1">
    <location>
        <begin position="1560"/>
        <end position="1588"/>
    </location>
</feature>
<feature type="compositionally biased region" description="Acidic residues" evidence="1">
    <location>
        <begin position="900"/>
        <end position="916"/>
    </location>
</feature>
<evidence type="ECO:0000313" key="2">
    <source>
        <dbReference type="EMBL" id="KAK4469488.1"/>
    </source>
</evidence>
<feature type="region of interest" description="Disordered" evidence="1">
    <location>
        <begin position="2312"/>
        <end position="2369"/>
    </location>
</feature>
<feature type="compositionally biased region" description="Low complexity" evidence="1">
    <location>
        <begin position="1911"/>
        <end position="1920"/>
    </location>
</feature>
<feature type="region of interest" description="Disordered" evidence="1">
    <location>
        <begin position="934"/>
        <end position="953"/>
    </location>
</feature>
<feature type="region of interest" description="Disordered" evidence="1">
    <location>
        <begin position="961"/>
        <end position="1003"/>
    </location>
</feature>